<dbReference type="Pfam" id="PF00225">
    <property type="entry name" value="Kinesin"/>
    <property type="match status" value="1"/>
</dbReference>
<evidence type="ECO:0000256" key="1">
    <source>
        <dbReference type="ARBA" id="ARBA00022701"/>
    </source>
</evidence>
<dbReference type="Proteomes" id="UP001231189">
    <property type="component" value="Unassembled WGS sequence"/>
</dbReference>
<feature type="binding site" evidence="3">
    <location>
        <begin position="223"/>
        <end position="230"/>
    </location>
    <ligand>
        <name>ATP</name>
        <dbReference type="ChEBI" id="CHEBI:30616"/>
    </ligand>
</feature>
<feature type="compositionally biased region" description="Pro residues" evidence="5">
    <location>
        <begin position="1"/>
        <end position="13"/>
    </location>
</feature>
<evidence type="ECO:0000259" key="6">
    <source>
        <dbReference type="PROSITE" id="PS50067"/>
    </source>
</evidence>
<feature type="domain" description="Kinesin motor" evidence="6">
    <location>
        <begin position="144"/>
        <end position="466"/>
    </location>
</feature>
<protein>
    <recommendedName>
        <fullName evidence="6">Kinesin motor domain-containing protein</fullName>
    </recommendedName>
</protein>
<dbReference type="InterPro" id="IPR027640">
    <property type="entry name" value="Kinesin-like_fam"/>
</dbReference>
<proteinExistence type="inferred from homology"/>
<keyword evidence="2 3" id="KW-0505">Motor protein</keyword>
<dbReference type="GO" id="GO:0016887">
    <property type="term" value="F:ATP hydrolysis activity"/>
    <property type="evidence" value="ECO:0007669"/>
    <property type="project" value="TreeGrafter"/>
</dbReference>
<dbReference type="SUPFAM" id="SSF52540">
    <property type="entry name" value="P-loop containing nucleoside triphosphate hydrolases"/>
    <property type="match status" value="1"/>
</dbReference>
<keyword evidence="3" id="KW-0067">ATP-binding</keyword>
<dbReference type="PANTHER" id="PTHR24115:SF416">
    <property type="entry name" value="KINESIN-LIKE PROTEIN KIN-10A"/>
    <property type="match status" value="1"/>
</dbReference>
<evidence type="ECO:0000256" key="4">
    <source>
        <dbReference type="SAM" id="Coils"/>
    </source>
</evidence>
<dbReference type="InterPro" id="IPR027417">
    <property type="entry name" value="P-loop_NTPase"/>
</dbReference>
<dbReference type="GO" id="GO:0005871">
    <property type="term" value="C:kinesin complex"/>
    <property type="evidence" value="ECO:0007669"/>
    <property type="project" value="TreeGrafter"/>
</dbReference>
<feature type="region of interest" description="Disordered" evidence="5">
    <location>
        <begin position="1"/>
        <end position="143"/>
    </location>
</feature>
<sequence length="563" mass="61245">MSPPPLPPLPPRPSRLTLHPSPAPAASASKRPGTTPAPSSNRHPGGAGRVTMERIMEVIGSIRSDVRGETGAVETDAGARTPFKRRLDIPTPCTTAPNTKRRLDVTPYTSSTPKSRRRLADSPSGDGSPTRPRRTPPRAAAEHPVEVIGRIRNLTAEASALETGATFVRVRVPSHDAGGGRDFTLDGVSASEEEGLEGFYGRFVRSRVERVRAGAKCTVMVYGPTGSGKTHTMFGSDDQPGIVFRALWDVLGGGGGNGCAPVQVSFLEIYNEEVYDLLAGSGGANAKGPKPKVRLEVMGTRARNATYISENEAGKIAKEVVKLEKRRAVKSTHCNSRSSRSHCMVGCNQFFFSLIIVDVPSVGGRLMLVDMAGSENIEAVGQTGHEAKSETGSINQGTTTLKRVVESIANGDSHIPFRDSKLTMLLRDSFEDKRSKILMILCASPDPKELHKTISTLEYGARAKCITRAAHASIPRDKVSSKEAHNAIRLKDEELARLRTKLSLVEAREATAQEEVIRVAEETQFLWGELRKTEDKLLMQQQELIAMKQRLQEVEREKLCMDE</sequence>
<dbReference type="GO" id="GO:0005524">
    <property type="term" value="F:ATP binding"/>
    <property type="evidence" value="ECO:0007669"/>
    <property type="project" value="UniProtKB-UniRule"/>
</dbReference>
<dbReference type="PROSITE" id="PS50067">
    <property type="entry name" value="KINESIN_MOTOR_2"/>
    <property type="match status" value="1"/>
</dbReference>
<feature type="compositionally biased region" description="Low complexity" evidence="5">
    <location>
        <begin position="14"/>
        <end position="29"/>
    </location>
</feature>
<comment type="similarity">
    <text evidence="3">Belongs to the TRAFAC class myosin-kinesin ATPase superfamily. Kinesin family.</text>
</comment>
<dbReference type="GO" id="GO:0008017">
    <property type="term" value="F:microtubule binding"/>
    <property type="evidence" value="ECO:0007669"/>
    <property type="project" value="InterPro"/>
</dbReference>
<organism evidence="7 8">
    <name type="scientific">Lolium multiflorum</name>
    <name type="common">Italian ryegrass</name>
    <name type="synonym">Lolium perenne subsp. multiflorum</name>
    <dbReference type="NCBI Taxonomy" id="4521"/>
    <lineage>
        <taxon>Eukaryota</taxon>
        <taxon>Viridiplantae</taxon>
        <taxon>Streptophyta</taxon>
        <taxon>Embryophyta</taxon>
        <taxon>Tracheophyta</taxon>
        <taxon>Spermatophyta</taxon>
        <taxon>Magnoliopsida</taxon>
        <taxon>Liliopsida</taxon>
        <taxon>Poales</taxon>
        <taxon>Poaceae</taxon>
        <taxon>BOP clade</taxon>
        <taxon>Pooideae</taxon>
        <taxon>Poodae</taxon>
        <taxon>Poeae</taxon>
        <taxon>Poeae Chloroplast Group 2 (Poeae type)</taxon>
        <taxon>Loliodinae</taxon>
        <taxon>Loliinae</taxon>
        <taxon>Lolium</taxon>
    </lineage>
</organism>
<comment type="caution">
    <text evidence="7">The sequence shown here is derived from an EMBL/GenBank/DDBJ whole genome shotgun (WGS) entry which is preliminary data.</text>
</comment>
<feature type="coiled-coil region" evidence="4">
    <location>
        <begin position="488"/>
        <end position="557"/>
    </location>
</feature>
<evidence type="ECO:0000256" key="5">
    <source>
        <dbReference type="SAM" id="MobiDB-lite"/>
    </source>
</evidence>
<dbReference type="AlphaFoldDB" id="A0AAD8RI82"/>
<dbReference type="EMBL" id="JAUUTY010000006">
    <property type="protein sequence ID" value="KAK1621196.1"/>
    <property type="molecule type" value="Genomic_DNA"/>
</dbReference>
<dbReference type="SMART" id="SM00129">
    <property type="entry name" value="KISc"/>
    <property type="match status" value="1"/>
</dbReference>
<gene>
    <name evidence="7" type="ORF">QYE76_026713</name>
</gene>
<dbReference type="InterPro" id="IPR036961">
    <property type="entry name" value="Kinesin_motor_dom_sf"/>
</dbReference>
<evidence type="ECO:0000256" key="3">
    <source>
        <dbReference type="PROSITE-ProRule" id="PRU00283"/>
    </source>
</evidence>
<evidence type="ECO:0000313" key="7">
    <source>
        <dbReference type="EMBL" id="KAK1621196.1"/>
    </source>
</evidence>
<keyword evidence="1" id="KW-0493">Microtubule</keyword>
<dbReference type="GO" id="GO:0007018">
    <property type="term" value="P:microtubule-based movement"/>
    <property type="evidence" value="ECO:0007669"/>
    <property type="project" value="InterPro"/>
</dbReference>
<keyword evidence="4" id="KW-0175">Coiled coil</keyword>
<accession>A0AAD8RI82</accession>
<evidence type="ECO:0000256" key="2">
    <source>
        <dbReference type="ARBA" id="ARBA00023175"/>
    </source>
</evidence>
<dbReference type="InterPro" id="IPR001752">
    <property type="entry name" value="Kinesin_motor_dom"/>
</dbReference>
<dbReference type="GO" id="GO:0005874">
    <property type="term" value="C:microtubule"/>
    <property type="evidence" value="ECO:0007669"/>
    <property type="project" value="UniProtKB-KW"/>
</dbReference>
<keyword evidence="3" id="KW-0547">Nucleotide-binding</keyword>
<name>A0AAD8RI82_LOLMU</name>
<keyword evidence="8" id="KW-1185">Reference proteome</keyword>
<dbReference type="Gene3D" id="3.40.850.10">
    <property type="entry name" value="Kinesin motor domain"/>
    <property type="match status" value="1"/>
</dbReference>
<reference evidence="7" key="1">
    <citation type="submission" date="2023-07" db="EMBL/GenBank/DDBJ databases">
        <title>A chromosome-level genome assembly of Lolium multiflorum.</title>
        <authorList>
            <person name="Chen Y."/>
            <person name="Copetti D."/>
            <person name="Kolliker R."/>
            <person name="Studer B."/>
        </authorList>
    </citation>
    <scope>NUCLEOTIDE SEQUENCE</scope>
    <source>
        <strain evidence="7">02402/16</strain>
        <tissue evidence="7">Leaf</tissue>
    </source>
</reference>
<dbReference type="PANTHER" id="PTHR24115">
    <property type="entry name" value="KINESIN-RELATED"/>
    <property type="match status" value="1"/>
</dbReference>
<dbReference type="GO" id="GO:0003777">
    <property type="term" value="F:microtubule motor activity"/>
    <property type="evidence" value="ECO:0007669"/>
    <property type="project" value="InterPro"/>
</dbReference>
<evidence type="ECO:0000313" key="8">
    <source>
        <dbReference type="Proteomes" id="UP001231189"/>
    </source>
</evidence>
<dbReference type="PRINTS" id="PR00380">
    <property type="entry name" value="KINESINHEAVY"/>
</dbReference>